<feature type="region of interest" description="Disordered" evidence="1">
    <location>
        <begin position="202"/>
        <end position="226"/>
    </location>
</feature>
<comment type="caution">
    <text evidence="2">The sequence shown here is derived from an EMBL/GenBank/DDBJ whole genome shotgun (WGS) entry which is preliminary data.</text>
</comment>
<protein>
    <submittedName>
        <fullName evidence="2">Uncharacterized protein</fullName>
    </submittedName>
</protein>
<evidence type="ECO:0000313" key="2">
    <source>
        <dbReference type="EMBL" id="KAJ1191159.1"/>
    </source>
</evidence>
<evidence type="ECO:0000313" key="3">
    <source>
        <dbReference type="Proteomes" id="UP001066276"/>
    </source>
</evidence>
<sequence length="389" mass="42097">MAAPSEAFESDEADFGKKDLGGAHKRVAPFEFSQDVVVIDSEGESEERMVLVSEAGGRGRALPNFFISRDGRRILWVPRTVSPMLRKVQEWEVDTQSDFKAGEQVEFVDSNGVVLRGTICDETREDGRACMVQVRLDFWQPGQGVYQSGCDTPHVSGRHEDYMANLRFRRPSGVQQLSVRVGAPLGHWDEVRAKPGAVRLTPRDAAVQGSGGSDAGPGIAESSSASQGASLRLELGEELLNYEEEEAVHEVAVQTGAPVEKTRMSKRAFQGDRLVGRHQELVAGNLLRSEVFGYETRGAEVGYVGLGGEAVLSSGRSQAVVDHGKGNVGVAIQVGVGEEPVAGKLEVSQGGVSDVGPGFLLQDVCRYRPGLYSFTKTVQFKELINCLQF</sequence>
<accession>A0AAV7URT3</accession>
<evidence type="ECO:0000256" key="1">
    <source>
        <dbReference type="SAM" id="MobiDB-lite"/>
    </source>
</evidence>
<dbReference type="AlphaFoldDB" id="A0AAV7URT3"/>
<organism evidence="2 3">
    <name type="scientific">Pleurodeles waltl</name>
    <name type="common">Iberian ribbed newt</name>
    <dbReference type="NCBI Taxonomy" id="8319"/>
    <lineage>
        <taxon>Eukaryota</taxon>
        <taxon>Metazoa</taxon>
        <taxon>Chordata</taxon>
        <taxon>Craniata</taxon>
        <taxon>Vertebrata</taxon>
        <taxon>Euteleostomi</taxon>
        <taxon>Amphibia</taxon>
        <taxon>Batrachia</taxon>
        <taxon>Caudata</taxon>
        <taxon>Salamandroidea</taxon>
        <taxon>Salamandridae</taxon>
        <taxon>Pleurodelinae</taxon>
        <taxon>Pleurodeles</taxon>
    </lineage>
</organism>
<name>A0AAV7URT3_PLEWA</name>
<keyword evidence="3" id="KW-1185">Reference proteome</keyword>
<dbReference type="EMBL" id="JANPWB010000004">
    <property type="protein sequence ID" value="KAJ1191159.1"/>
    <property type="molecule type" value="Genomic_DNA"/>
</dbReference>
<reference evidence="2" key="1">
    <citation type="journal article" date="2022" name="bioRxiv">
        <title>Sequencing and chromosome-scale assembly of the giantPleurodeles waltlgenome.</title>
        <authorList>
            <person name="Brown T."/>
            <person name="Elewa A."/>
            <person name="Iarovenko S."/>
            <person name="Subramanian E."/>
            <person name="Araus A.J."/>
            <person name="Petzold A."/>
            <person name="Susuki M."/>
            <person name="Suzuki K.-i.T."/>
            <person name="Hayashi T."/>
            <person name="Toyoda A."/>
            <person name="Oliveira C."/>
            <person name="Osipova E."/>
            <person name="Leigh N.D."/>
            <person name="Simon A."/>
            <person name="Yun M.H."/>
        </authorList>
    </citation>
    <scope>NUCLEOTIDE SEQUENCE</scope>
    <source>
        <strain evidence="2">20211129_DDA</strain>
        <tissue evidence="2">Liver</tissue>
    </source>
</reference>
<dbReference type="Proteomes" id="UP001066276">
    <property type="component" value="Chromosome 2_2"/>
</dbReference>
<proteinExistence type="predicted"/>
<gene>
    <name evidence="2" type="ORF">NDU88_000475</name>
</gene>